<keyword evidence="1" id="KW-0812">Transmembrane</keyword>
<organism evidence="2 3">
    <name type="scientific">Nitratireductor indicus C115</name>
    <dbReference type="NCBI Taxonomy" id="1231190"/>
    <lineage>
        <taxon>Bacteria</taxon>
        <taxon>Pseudomonadati</taxon>
        <taxon>Pseudomonadota</taxon>
        <taxon>Alphaproteobacteria</taxon>
        <taxon>Hyphomicrobiales</taxon>
        <taxon>Phyllobacteriaceae</taxon>
        <taxon>Nitratireductor</taxon>
    </lineage>
</organism>
<dbReference type="EMBL" id="AMSI01000002">
    <property type="protein sequence ID" value="EKF43936.1"/>
    <property type="molecule type" value="Genomic_DNA"/>
</dbReference>
<proteinExistence type="predicted"/>
<dbReference type="Proteomes" id="UP000007374">
    <property type="component" value="Unassembled WGS sequence"/>
</dbReference>
<feature type="transmembrane region" description="Helical" evidence="1">
    <location>
        <begin position="40"/>
        <end position="62"/>
    </location>
</feature>
<sequence>MTGHDPLIESILVLLFLAGFTAAICGVAILLIQWMPFNGVIQWGLKASVVLIWVTTVLLWLVSGNAGF</sequence>
<evidence type="ECO:0000313" key="2">
    <source>
        <dbReference type="EMBL" id="EKF43936.1"/>
    </source>
</evidence>
<name>K2P9T5_9HYPH</name>
<feature type="transmembrane region" description="Helical" evidence="1">
    <location>
        <begin position="12"/>
        <end position="34"/>
    </location>
</feature>
<evidence type="ECO:0000256" key="1">
    <source>
        <dbReference type="SAM" id="Phobius"/>
    </source>
</evidence>
<reference evidence="2 3" key="1">
    <citation type="journal article" date="2012" name="J. Bacteriol.">
        <title>Genome Sequence of Nitratireductor indicus Type Strain C115.</title>
        <authorList>
            <person name="Lai Q."/>
            <person name="Li G."/>
            <person name="Yu Z."/>
            <person name="Shao Z."/>
        </authorList>
    </citation>
    <scope>NUCLEOTIDE SEQUENCE [LARGE SCALE GENOMIC DNA]</scope>
    <source>
        <strain evidence="2 3">C115</strain>
    </source>
</reference>
<keyword evidence="1" id="KW-0472">Membrane</keyword>
<keyword evidence="1" id="KW-1133">Transmembrane helix</keyword>
<dbReference type="AlphaFoldDB" id="K2P9T5"/>
<evidence type="ECO:0000313" key="3">
    <source>
        <dbReference type="Proteomes" id="UP000007374"/>
    </source>
</evidence>
<keyword evidence="3" id="KW-1185">Reference proteome</keyword>
<protein>
    <submittedName>
        <fullName evidence="2">Uncharacterized protein</fullName>
    </submittedName>
</protein>
<accession>K2P9T5</accession>
<gene>
    <name evidence="2" type="ORF">NA8A_03970</name>
</gene>
<comment type="caution">
    <text evidence="2">The sequence shown here is derived from an EMBL/GenBank/DDBJ whole genome shotgun (WGS) entry which is preliminary data.</text>
</comment>
<dbReference type="PATRIC" id="fig|1231190.3.peg.832"/>